<keyword evidence="3" id="KW-1185">Reference proteome</keyword>
<comment type="caution">
    <text evidence="2">The sequence shown here is derived from an EMBL/GenBank/DDBJ whole genome shotgun (WGS) entry which is preliminary data.</text>
</comment>
<organism evidence="2 3">
    <name type="scientific">Actinomadura yumaensis</name>
    <dbReference type="NCBI Taxonomy" id="111807"/>
    <lineage>
        <taxon>Bacteria</taxon>
        <taxon>Bacillati</taxon>
        <taxon>Actinomycetota</taxon>
        <taxon>Actinomycetes</taxon>
        <taxon>Streptosporangiales</taxon>
        <taxon>Thermomonosporaceae</taxon>
        <taxon>Actinomadura</taxon>
    </lineage>
</organism>
<dbReference type="RefSeq" id="WP_160823312.1">
    <property type="nucleotide sequence ID" value="NZ_JBHSXE010000001.1"/>
</dbReference>
<gene>
    <name evidence="2" type="ORF">ACFQKB_33390</name>
</gene>
<evidence type="ECO:0008006" key="4">
    <source>
        <dbReference type="Google" id="ProtNLM"/>
    </source>
</evidence>
<dbReference type="Proteomes" id="UP001596380">
    <property type="component" value="Unassembled WGS sequence"/>
</dbReference>
<protein>
    <recommendedName>
        <fullName evidence="4">Helix-turn-helix transcriptional regulator</fullName>
    </recommendedName>
</protein>
<name>A0ABW2CVM3_9ACTN</name>
<proteinExistence type="predicted"/>
<dbReference type="EMBL" id="JBHSXS010000029">
    <property type="protein sequence ID" value="MFC6884694.1"/>
    <property type="molecule type" value="Genomic_DNA"/>
</dbReference>
<evidence type="ECO:0000313" key="2">
    <source>
        <dbReference type="EMBL" id="MFC6884694.1"/>
    </source>
</evidence>
<reference evidence="3" key="1">
    <citation type="journal article" date="2019" name="Int. J. Syst. Evol. Microbiol.">
        <title>The Global Catalogue of Microorganisms (GCM) 10K type strain sequencing project: providing services to taxonomists for standard genome sequencing and annotation.</title>
        <authorList>
            <consortium name="The Broad Institute Genomics Platform"/>
            <consortium name="The Broad Institute Genome Sequencing Center for Infectious Disease"/>
            <person name="Wu L."/>
            <person name="Ma J."/>
        </authorList>
    </citation>
    <scope>NUCLEOTIDE SEQUENCE [LARGE SCALE GENOMIC DNA]</scope>
    <source>
        <strain evidence="3">JCM 3369</strain>
    </source>
</reference>
<feature type="region of interest" description="Disordered" evidence="1">
    <location>
        <begin position="92"/>
        <end position="122"/>
    </location>
</feature>
<evidence type="ECO:0000313" key="3">
    <source>
        <dbReference type="Proteomes" id="UP001596380"/>
    </source>
</evidence>
<evidence type="ECO:0000256" key="1">
    <source>
        <dbReference type="SAM" id="MobiDB-lite"/>
    </source>
</evidence>
<sequence length="174" mass="18561">MPTSDSDKPWASIGNALRGRRIRDLGVARLTDFQRAGGIGYRILTDLESGRRANFAPGTKAAIERAYVLPDGTLDRLIAGDWTEAHLRELGVPERDGAAADTQATAETPSGEPSGGERPEPAAAARRVFTLGEDDGRSLVIAAYDLGGTREKQALLELALGIVRSHGRLTAQRS</sequence>
<accession>A0ABW2CVM3</accession>